<dbReference type="Proteomes" id="UP000234585">
    <property type="component" value="Unassembled WGS sequence"/>
</dbReference>
<reference evidence="2 3" key="1">
    <citation type="submission" date="2017-12" db="EMBL/GenBank/DDBJ databases">
        <authorList>
            <consortium name="DOE Joint Genome Institute"/>
            <person name="Haridas S."/>
            <person name="Kjaerbolling I."/>
            <person name="Vesth T.C."/>
            <person name="Frisvad J.C."/>
            <person name="Nybo J.L."/>
            <person name="Theobald S."/>
            <person name="Kuo A."/>
            <person name="Bowyer P."/>
            <person name="Matsuda Y."/>
            <person name="Mondo S."/>
            <person name="Lyhne E.K."/>
            <person name="Kogle M.E."/>
            <person name="Clum A."/>
            <person name="Lipzen A."/>
            <person name="Salamov A."/>
            <person name="Ngan C.Y."/>
            <person name="Daum C."/>
            <person name="Chiniquy J."/>
            <person name="Barry K."/>
            <person name="LaButti K."/>
            <person name="Simmons B.A."/>
            <person name="Magnuson J.K."/>
            <person name="Mortensen U.H."/>
            <person name="Larsen T.O."/>
            <person name="Grigoriev I.V."/>
            <person name="Baker S.E."/>
            <person name="Andersen M.R."/>
            <person name="Nordberg H.P."/>
            <person name="Cantor M.N."/>
            <person name="Hua S.X."/>
        </authorList>
    </citation>
    <scope>NUCLEOTIDE SEQUENCE [LARGE SCALE GENOMIC DNA]</scope>
    <source>
        <strain evidence="2 3">CBS 102.13</strain>
    </source>
</reference>
<keyword evidence="1" id="KW-0472">Membrane</keyword>
<keyword evidence="1" id="KW-0812">Transmembrane</keyword>
<accession>A0A2I2FKM4</accession>
<evidence type="ECO:0000313" key="2">
    <source>
        <dbReference type="EMBL" id="PLB41187.1"/>
    </source>
</evidence>
<sequence>MSVGYQCKGHFTNLQEKVWLDFITSAAGASAYFAGGGRISSAWKTGSLFRKSRNACCMSLDFKFAFFFFFFFIVLNEMCMTWGRIRVKRTIDQALVGLLDKSV</sequence>
<keyword evidence="1" id="KW-1133">Transmembrane helix</keyword>
<dbReference type="GeneID" id="36526688"/>
<protein>
    <submittedName>
        <fullName evidence="2">Uncharacterized protein</fullName>
    </submittedName>
</protein>
<evidence type="ECO:0000313" key="3">
    <source>
        <dbReference type="Proteomes" id="UP000234585"/>
    </source>
</evidence>
<dbReference type="AlphaFoldDB" id="A0A2I2FKM4"/>
<dbReference type="RefSeq" id="XP_024675199.1">
    <property type="nucleotide sequence ID" value="XM_024819528.1"/>
</dbReference>
<keyword evidence="3" id="KW-1185">Reference proteome</keyword>
<organism evidence="2 3">
    <name type="scientific">Aspergillus candidus</name>
    <dbReference type="NCBI Taxonomy" id="41067"/>
    <lineage>
        <taxon>Eukaryota</taxon>
        <taxon>Fungi</taxon>
        <taxon>Dikarya</taxon>
        <taxon>Ascomycota</taxon>
        <taxon>Pezizomycotina</taxon>
        <taxon>Eurotiomycetes</taxon>
        <taxon>Eurotiomycetidae</taxon>
        <taxon>Eurotiales</taxon>
        <taxon>Aspergillaceae</taxon>
        <taxon>Aspergillus</taxon>
        <taxon>Aspergillus subgen. Circumdati</taxon>
    </lineage>
</organism>
<gene>
    <name evidence="2" type="ORF">BDW47DRAFT_65088</name>
</gene>
<name>A0A2I2FKM4_ASPCN</name>
<evidence type="ECO:0000256" key="1">
    <source>
        <dbReference type="SAM" id="Phobius"/>
    </source>
</evidence>
<dbReference type="EMBL" id="KZ559121">
    <property type="protein sequence ID" value="PLB41187.1"/>
    <property type="molecule type" value="Genomic_DNA"/>
</dbReference>
<proteinExistence type="predicted"/>
<feature type="transmembrane region" description="Helical" evidence="1">
    <location>
        <begin position="64"/>
        <end position="83"/>
    </location>
</feature>